<protein>
    <recommendedName>
        <fullName evidence="2">J domain-containing protein</fullName>
    </recommendedName>
</protein>
<dbReference type="Gene3D" id="1.10.287.110">
    <property type="entry name" value="DnaJ domain"/>
    <property type="match status" value="1"/>
</dbReference>
<keyword evidence="1" id="KW-0143">Chaperone</keyword>
<evidence type="ECO:0000313" key="3">
    <source>
        <dbReference type="EMBL" id="CAD9233646.1"/>
    </source>
</evidence>
<dbReference type="SUPFAM" id="SSF46565">
    <property type="entry name" value="Chaperone J-domain"/>
    <property type="match status" value="1"/>
</dbReference>
<accession>A0A7S1TDV8</accession>
<sequence>MDVSDSSESRDYYAILNVSVEATEEEIKSAYRKLSRLYHPDKHVDPEKQRAATVQFTRIKEAYEILSDPVRRRVYDEFGDEGIRILLQRQQQGGEENRNSELAIVEDLRERFGRGRSSSAHDRWGGAAGSSTSPANGGAFVMANAVEVNMDATGLAALLENPTGSLNEDGELIYDPFVITRMALAMRGTAYLTQRDTLTVQIQLASRDRRVVGRNFLFLLRHQFSSHAFAESSMIWNWGRRGQTGIAGFGVKFWRQLSERSSAIWESSFSGKGFQMSIGSTRQLTPRVTGQLTWAAGASPGVSCNFRRMGGERVQTKSMDAKNEDRGMTEVELQNSGFWRRKYHRLMHPAAVQCGARMNPGEAAITASIKRGIGSGTESCGEDGGYLKLKGDIGTTGWDLEASGGRVFLVRDLSFGIAVAVGSEGLMMRFKVGIGSHRLTIPVLLSSETNTFAAVALWCSLGATAGVIQTLVVRPVRKHLKRLHLKHERERRGEAMQRARKEALETLDLMTIAISRSRERESAEEHGGLLIQKALYGARSRVLEATVATEVPENAEIEMELIDVTEAVQYLVEDSQLHFYSSPKMSLSGFWDPVTSGEDRSLRIWYEFRREDHECVLDETEEISLPLARHRKPS</sequence>
<dbReference type="GO" id="GO:0005739">
    <property type="term" value="C:mitochondrion"/>
    <property type="evidence" value="ECO:0007669"/>
    <property type="project" value="GOC"/>
</dbReference>
<dbReference type="SMART" id="SM00271">
    <property type="entry name" value="DnaJ"/>
    <property type="match status" value="1"/>
</dbReference>
<dbReference type="PROSITE" id="PS50076">
    <property type="entry name" value="DNAJ_2"/>
    <property type="match status" value="1"/>
</dbReference>
<dbReference type="PANTHER" id="PTHR44157">
    <property type="entry name" value="DNAJ HOMOLOG SUBFAMILY C MEMBER 11"/>
    <property type="match status" value="1"/>
</dbReference>
<name>A0A7S1TDV8_9RHOD</name>
<dbReference type="Pfam" id="PF00226">
    <property type="entry name" value="DnaJ"/>
    <property type="match status" value="1"/>
</dbReference>
<reference evidence="3" key="1">
    <citation type="submission" date="2021-01" db="EMBL/GenBank/DDBJ databases">
        <authorList>
            <person name="Corre E."/>
            <person name="Pelletier E."/>
            <person name="Niang G."/>
            <person name="Scheremetjew M."/>
            <person name="Finn R."/>
            <person name="Kale V."/>
            <person name="Holt S."/>
            <person name="Cochrane G."/>
            <person name="Meng A."/>
            <person name="Brown T."/>
            <person name="Cohen L."/>
        </authorList>
    </citation>
    <scope>NUCLEOTIDE SEQUENCE</scope>
    <source>
        <strain evidence="3">SAG 36.94</strain>
    </source>
</reference>
<dbReference type="EMBL" id="HBGH01010401">
    <property type="protein sequence ID" value="CAD9233646.1"/>
    <property type="molecule type" value="Transcribed_RNA"/>
</dbReference>
<dbReference type="PRINTS" id="PR00625">
    <property type="entry name" value="JDOMAIN"/>
</dbReference>
<dbReference type="InterPro" id="IPR018253">
    <property type="entry name" value="DnaJ_domain_CS"/>
</dbReference>
<dbReference type="InterPro" id="IPR024586">
    <property type="entry name" value="DnaJ-like_C11_C"/>
</dbReference>
<dbReference type="GO" id="GO:0042407">
    <property type="term" value="P:cristae formation"/>
    <property type="evidence" value="ECO:0007669"/>
    <property type="project" value="TreeGrafter"/>
</dbReference>
<organism evidence="3">
    <name type="scientific">Compsopogon caeruleus</name>
    <dbReference type="NCBI Taxonomy" id="31354"/>
    <lineage>
        <taxon>Eukaryota</taxon>
        <taxon>Rhodophyta</taxon>
        <taxon>Compsopogonophyceae</taxon>
        <taxon>Compsopogonales</taxon>
        <taxon>Compsopogonaceae</taxon>
        <taxon>Compsopogon</taxon>
    </lineage>
</organism>
<feature type="domain" description="J" evidence="2">
    <location>
        <begin position="11"/>
        <end position="79"/>
    </location>
</feature>
<proteinExistence type="predicted"/>
<dbReference type="InterPro" id="IPR001623">
    <property type="entry name" value="DnaJ_domain"/>
</dbReference>
<dbReference type="PROSITE" id="PS00636">
    <property type="entry name" value="DNAJ_1"/>
    <property type="match status" value="1"/>
</dbReference>
<dbReference type="InterPro" id="IPR036869">
    <property type="entry name" value="J_dom_sf"/>
</dbReference>
<evidence type="ECO:0000259" key="2">
    <source>
        <dbReference type="PROSITE" id="PS50076"/>
    </source>
</evidence>
<dbReference type="AlphaFoldDB" id="A0A7S1TDV8"/>
<gene>
    <name evidence="3" type="ORF">CCAE0312_LOCUS5732</name>
</gene>
<dbReference type="InterPro" id="IPR052243">
    <property type="entry name" value="Mito_inner_membrane_organizer"/>
</dbReference>
<dbReference type="PANTHER" id="PTHR44157:SF1">
    <property type="entry name" value="DNAJ HOMOLOG SUBFAMILY C MEMBER 11"/>
    <property type="match status" value="1"/>
</dbReference>
<dbReference type="CDD" id="cd06257">
    <property type="entry name" value="DnaJ"/>
    <property type="match status" value="1"/>
</dbReference>
<dbReference type="Pfam" id="PF11875">
    <property type="entry name" value="DnaJ-like_C11_C"/>
    <property type="match status" value="1"/>
</dbReference>
<evidence type="ECO:0000256" key="1">
    <source>
        <dbReference type="ARBA" id="ARBA00023186"/>
    </source>
</evidence>